<evidence type="ECO:0000256" key="15">
    <source>
        <dbReference type="PIRSR" id="PIRSR630616-1"/>
    </source>
</evidence>
<comment type="similarity">
    <text evidence="12">Belongs to the protein kinase superfamily. Ser/Thr protein kinase family. CDPK subfamily.</text>
</comment>
<keyword evidence="4" id="KW-0723">Serine/threonine-protein kinase</keyword>
<proteinExistence type="inferred from homology"/>
<accession>A0A1R2C912</accession>
<keyword evidence="20" id="KW-1185">Reference proteome</keyword>
<evidence type="ECO:0000256" key="4">
    <source>
        <dbReference type="ARBA" id="ARBA00022527"/>
    </source>
</evidence>
<dbReference type="GO" id="GO:0046872">
    <property type="term" value="F:metal ion binding"/>
    <property type="evidence" value="ECO:0007669"/>
    <property type="project" value="UniProtKB-KW"/>
</dbReference>
<dbReference type="GO" id="GO:0005524">
    <property type="term" value="F:ATP binding"/>
    <property type="evidence" value="ECO:0007669"/>
    <property type="project" value="UniProtKB-KW"/>
</dbReference>
<dbReference type="PROSITE" id="PS00108">
    <property type="entry name" value="PROTEIN_KINASE_ST"/>
    <property type="match status" value="1"/>
</dbReference>
<evidence type="ECO:0000256" key="1">
    <source>
        <dbReference type="ARBA" id="ARBA00001946"/>
    </source>
</evidence>
<evidence type="ECO:0000256" key="5">
    <source>
        <dbReference type="ARBA" id="ARBA00022679"/>
    </source>
</evidence>
<feature type="cross-link" description="Glycyl lysine isopeptide (Lys-Gly) (interchain with G-Cter in SUMO2)" evidence="17">
    <location>
        <position position="168"/>
    </location>
</feature>
<organism evidence="19 20">
    <name type="scientific">Stentor coeruleus</name>
    <dbReference type="NCBI Taxonomy" id="5963"/>
    <lineage>
        <taxon>Eukaryota</taxon>
        <taxon>Sar</taxon>
        <taxon>Alveolata</taxon>
        <taxon>Ciliophora</taxon>
        <taxon>Postciliodesmatophora</taxon>
        <taxon>Heterotrichea</taxon>
        <taxon>Heterotrichida</taxon>
        <taxon>Stentoridae</taxon>
        <taxon>Stentor</taxon>
    </lineage>
</organism>
<evidence type="ECO:0000256" key="17">
    <source>
        <dbReference type="PIRSR" id="PIRSR630616-3"/>
    </source>
</evidence>
<feature type="binding site" evidence="16">
    <location>
        <position position="186"/>
    </location>
    <ligand>
        <name>ATP</name>
        <dbReference type="ChEBI" id="CHEBI:30616"/>
    </ligand>
</feature>
<dbReference type="PROSITE" id="PS50011">
    <property type="entry name" value="PROTEIN_KINASE_DOM"/>
    <property type="match status" value="1"/>
</dbReference>
<evidence type="ECO:0000256" key="9">
    <source>
        <dbReference type="ARBA" id="ARBA00022777"/>
    </source>
</evidence>
<dbReference type="EMBL" id="MPUH01000235">
    <property type="protein sequence ID" value="OMJ85486.1"/>
    <property type="molecule type" value="Genomic_DNA"/>
</dbReference>
<evidence type="ECO:0000256" key="13">
    <source>
        <dbReference type="ARBA" id="ARBA00047899"/>
    </source>
</evidence>
<dbReference type="SMART" id="SM00220">
    <property type="entry name" value="S_TKc"/>
    <property type="match status" value="1"/>
</dbReference>
<dbReference type="Pfam" id="PF00069">
    <property type="entry name" value="Pkinase"/>
    <property type="match status" value="1"/>
</dbReference>
<dbReference type="InterPro" id="IPR000719">
    <property type="entry name" value="Prot_kinase_dom"/>
</dbReference>
<dbReference type="InterPro" id="IPR011009">
    <property type="entry name" value="Kinase-like_dom_sf"/>
</dbReference>
<evidence type="ECO:0000256" key="11">
    <source>
        <dbReference type="ARBA" id="ARBA00022840"/>
    </source>
</evidence>
<dbReference type="GO" id="GO:0004674">
    <property type="term" value="F:protein serine/threonine kinase activity"/>
    <property type="evidence" value="ECO:0007669"/>
    <property type="project" value="UniProtKB-KW"/>
</dbReference>
<keyword evidence="9" id="KW-0418">Kinase</keyword>
<evidence type="ECO:0000256" key="3">
    <source>
        <dbReference type="ARBA" id="ARBA00012513"/>
    </source>
</evidence>
<evidence type="ECO:0000259" key="18">
    <source>
        <dbReference type="PROSITE" id="PS50011"/>
    </source>
</evidence>
<evidence type="ECO:0000313" key="19">
    <source>
        <dbReference type="EMBL" id="OMJ85486.1"/>
    </source>
</evidence>
<name>A0A1R2C912_9CILI</name>
<feature type="binding site" evidence="16">
    <location>
        <begin position="170"/>
        <end position="171"/>
    </location>
    <ligand>
        <name>ATP</name>
        <dbReference type="ChEBI" id="CHEBI:30616"/>
    </ligand>
</feature>
<evidence type="ECO:0000313" key="20">
    <source>
        <dbReference type="Proteomes" id="UP000187209"/>
    </source>
</evidence>
<dbReference type="PANTHER" id="PTHR24350">
    <property type="entry name" value="SERINE/THREONINE-PROTEIN KINASE IAL-RELATED"/>
    <property type="match status" value="1"/>
</dbReference>
<evidence type="ECO:0000256" key="10">
    <source>
        <dbReference type="ARBA" id="ARBA00022837"/>
    </source>
</evidence>
<reference evidence="19 20" key="1">
    <citation type="submission" date="2016-11" db="EMBL/GenBank/DDBJ databases">
        <title>The macronuclear genome of Stentor coeruleus: a giant cell with tiny introns.</title>
        <authorList>
            <person name="Slabodnick M."/>
            <person name="Ruby J.G."/>
            <person name="Reiff S.B."/>
            <person name="Swart E.C."/>
            <person name="Gosai S."/>
            <person name="Prabakaran S."/>
            <person name="Witkowska E."/>
            <person name="Larue G.E."/>
            <person name="Fisher S."/>
            <person name="Freeman R.M."/>
            <person name="Gunawardena J."/>
            <person name="Chu W."/>
            <person name="Stover N.A."/>
            <person name="Gregory B.D."/>
            <person name="Nowacki M."/>
            <person name="Derisi J."/>
            <person name="Roy S.W."/>
            <person name="Marshall W.F."/>
            <person name="Sood P."/>
        </authorList>
    </citation>
    <scope>NUCLEOTIDE SEQUENCE [LARGE SCALE GENOMIC DNA]</scope>
    <source>
        <strain evidence="19">WM001</strain>
    </source>
</reference>
<dbReference type="OrthoDB" id="40902at2759"/>
<evidence type="ECO:0000256" key="2">
    <source>
        <dbReference type="ARBA" id="ARBA00011245"/>
    </source>
</evidence>
<feature type="binding site" evidence="16">
    <location>
        <position position="71"/>
    </location>
    <ligand>
        <name>ATP</name>
        <dbReference type="ChEBI" id="CHEBI:30616"/>
    </ligand>
</feature>
<comment type="caution">
    <text evidence="19">The sequence shown here is derived from an EMBL/GenBank/DDBJ whole genome shotgun (WGS) entry which is preliminary data.</text>
</comment>
<dbReference type="SUPFAM" id="SSF56112">
    <property type="entry name" value="Protein kinase-like (PK-like)"/>
    <property type="match status" value="1"/>
</dbReference>
<keyword evidence="6" id="KW-0479">Metal-binding</keyword>
<evidence type="ECO:0000256" key="6">
    <source>
        <dbReference type="ARBA" id="ARBA00022723"/>
    </source>
</evidence>
<keyword evidence="10" id="KW-0106">Calcium</keyword>
<dbReference type="InterPro" id="IPR030616">
    <property type="entry name" value="Aur-like"/>
</dbReference>
<evidence type="ECO:0000256" key="16">
    <source>
        <dbReference type="PIRSR" id="PIRSR630616-2"/>
    </source>
</evidence>
<dbReference type="FunFam" id="3.30.200.20:FF:000315">
    <property type="entry name" value="Calcium-dependent protein kinase 3"/>
    <property type="match status" value="1"/>
</dbReference>
<evidence type="ECO:0000256" key="8">
    <source>
        <dbReference type="ARBA" id="ARBA00022741"/>
    </source>
</evidence>
<gene>
    <name evidence="19" type="ORF">SteCoe_13172</name>
</gene>
<dbReference type="Gene3D" id="1.10.510.10">
    <property type="entry name" value="Transferase(Phosphotransferase) domain 1"/>
    <property type="match status" value="1"/>
</dbReference>
<feature type="active site" description="Proton acceptor" evidence="15">
    <location>
        <position position="166"/>
    </location>
</feature>
<sequence length="308" mass="35359">MGCVNVKKQAKLRMKVTPSSTFITDNSRISNYDFPPPTPSDYEPLSFLGAGGFAEVTACKHIRTKKIRAQKKIPKSKLKQYHLHTSKRPKEAYILESLNHPNILSFYEYFEDKENYYLITEVCKGNSLYSQLVKSGKFSEKKLKETMFQILKAVEYLHCKKIVHRDIKPENVLLTSSNGLNMKLSDFGSADEIVGNEKLFGGFGSVFYLAPEILVGEYDEKIDIWSCGVMMWVLFTGKQPYIEKDQKAIKERIVMKPLQPCQIELEGLSCDGFDFIKKMLEVDAEIRVSAKEALKHKWFEDCGKKYDN</sequence>
<dbReference type="Proteomes" id="UP000187209">
    <property type="component" value="Unassembled WGS sequence"/>
</dbReference>
<dbReference type="FunFam" id="1.10.510.10:FF:000571">
    <property type="entry name" value="Maternal embryonic leucine zipper kinase"/>
    <property type="match status" value="1"/>
</dbReference>
<evidence type="ECO:0000256" key="12">
    <source>
        <dbReference type="ARBA" id="ARBA00024334"/>
    </source>
</evidence>
<evidence type="ECO:0000256" key="14">
    <source>
        <dbReference type="ARBA" id="ARBA00048679"/>
    </source>
</evidence>
<comment type="subunit">
    <text evidence="2">Monomer.</text>
</comment>
<evidence type="ECO:0000256" key="7">
    <source>
        <dbReference type="ARBA" id="ARBA00022737"/>
    </source>
</evidence>
<keyword evidence="8 16" id="KW-0547">Nucleotide-binding</keyword>
<keyword evidence="11 16" id="KW-0067">ATP-binding</keyword>
<keyword evidence="5" id="KW-0808">Transferase</keyword>
<dbReference type="EC" id="2.7.11.1" evidence="3"/>
<dbReference type="AlphaFoldDB" id="A0A1R2C912"/>
<protein>
    <recommendedName>
        <fullName evidence="3">non-specific serine/threonine protein kinase</fullName>
        <ecNumber evidence="3">2.7.11.1</ecNumber>
    </recommendedName>
</protein>
<comment type="cofactor">
    <cofactor evidence="1">
        <name>Mg(2+)</name>
        <dbReference type="ChEBI" id="CHEBI:18420"/>
    </cofactor>
</comment>
<comment type="catalytic activity">
    <reaction evidence="13">
        <text>L-threonyl-[protein] + ATP = O-phospho-L-threonyl-[protein] + ADP + H(+)</text>
        <dbReference type="Rhea" id="RHEA:46608"/>
        <dbReference type="Rhea" id="RHEA-COMP:11060"/>
        <dbReference type="Rhea" id="RHEA-COMP:11605"/>
        <dbReference type="ChEBI" id="CHEBI:15378"/>
        <dbReference type="ChEBI" id="CHEBI:30013"/>
        <dbReference type="ChEBI" id="CHEBI:30616"/>
        <dbReference type="ChEBI" id="CHEBI:61977"/>
        <dbReference type="ChEBI" id="CHEBI:456216"/>
        <dbReference type="EC" id="2.7.11.1"/>
    </reaction>
</comment>
<dbReference type="InterPro" id="IPR008271">
    <property type="entry name" value="Ser/Thr_kinase_AS"/>
</dbReference>
<comment type="catalytic activity">
    <reaction evidence="14">
        <text>L-seryl-[protein] + ATP = O-phospho-L-seryl-[protein] + ADP + H(+)</text>
        <dbReference type="Rhea" id="RHEA:17989"/>
        <dbReference type="Rhea" id="RHEA-COMP:9863"/>
        <dbReference type="Rhea" id="RHEA-COMP:11604"/>
        <dbReference type="ChEBI" id="CHEBI:15378"/>
        <dbReference type="ChEBI" id="CHEBI:29999"/>
        <dbReference type="ChEBI" id="CHEBI:30616"/>
        <dbReference type="ChEBI" id="CHEBI:83421"/>
        <dbReference type="ChEBI" id="CHEBI:456216"/>
        <dbReference type="EC" id="2.7.11.1"/>
    </reaction>
</comment>
<keyword evidence="7" id="KW-0677">Repeat</keyword>
<feature type="domain" description="Protein kinase" evidence="18">
    <location>
        <begin position="42"/>
        <end position="299"/>
    </location>
</feature>